<keyword evidence="2" id="KW-1185">Reference proteome</keyword>
<protein>
    <submittedName>
        <fullName evidence="1">Uncharacterized protein</fullName>
    </submittedName>
</protein>
<name>A0ACC0MS72_RHOML</name>
<accession>A0ACC0MS72</accession>
<comment type="caution">
    <text evidence="1">The sequence shown here is derived from an EMBL/GenBank/DDBJ whole genome shotgun (WGS) entry which is preliminary data.</text>
</comment>
<dbReference type="EMBL" id="CM046395">
    <property type="protein sequence ID" value="KAI8543143.1"/>
    <property type="molecule type" value="Genomic_DNA"/>
</dbReference>
<reference evidence="1" key="1">
    <citation type="submission" date="2022-02" db="EMBL/GenBank/DDBJ databases">
        <title>Plant Genome Project.</title>
        <authorList>
            <person name="Zhang R.-G."/>
        </authorList>
    </citation>
    <scope>NUCLEOTIDE SEQUENCE</scope>
    <source>
        <strain evidence="1">AT1</strain>
    </source>
</reference>
<sequence>MVVAQRRRCRRGDGGGGRSFSIGGGRDIEGAELVGVVSCCASSSRRIMHPTARISSWQLTIIAVHC</sequence>
<evidence type="ECO:0000313" key="2">
    <source>
        <dbReference type="Proteomes" id="UP001062846"/>
    </source>
</evidence>
<evidence type="ECO:0000313" key="1">
    <source>
        <dbReference type="EMBL" id="KAI8543143.1"/>
    </source>
</evidence>
<organism evidence="1 2">
    <name type="scientific">Rhododendron molle</name>
    <name type="common">Chinese azalea</name>
    <name type="synonym">Azalea mollis</name>
    <dbReference type="NCBI Taxonomy" id="49168"/>
    <lineage>
        <taxon>Eukaryota</taxon>
        <taxon>Viridiplantae</taxon>
        <taxon>Streptophyta</taxon>
        <taxon>Embryophyta</taxon>
        <taxon>Tracheophyta</taxon>
        <taxon>Spermatophyta</taxon>
        <taxon>Magnoliopsida</taxon>
        <taxon>eudicotyledons</taxon>
        <taxon>Gunneridae</taxon>
        <taxon>Pentapetalae</taxon>
        <taxon>asterids</taxon>
        <taxon>Ericales</taxon>
        <taxon>Ericaceae</taxon>
        <taxon>Ericoideae</taxon>
        <taxon>Rhodoreae</taxon>
        <taxon>Rhododendron</taxon>
    </lineage>
</organism>
<gene>
    <name evidence="1" type="ORF">RHMOL_Rhmol08G0194700</name>
</gene>
<proteinExistence type="predicted"/>
<dbReference type="Proteomes" id="UP001062846">
    <property type="component" value="Chromosome 8"/>
</dbReference>